<sequence length="641" mass="72186">MALAPLGTQVRPYRDYLTPALHRRFNKASRYTLLLCYAIACWMGEWNNLLWLWFPLGLTGIRTLLIFLSALTIYVLRVAQWHVGRRQTQTRAETFTKYFFRPATLVTLIAYSFSAMMFVETYIWSRGTKDRLNFIEAGRMHERFRLNERPLYLRYLFYVLAAAQSGIHLWRDYDKIEVQAMKPKKERGDAAAATPTRRAPKPRNVLFKQLKGIATLSSSLASVIALVGFALYFIGTRNLIWSYYYSFGRYLWSLSKTSTPTGLAPFLPLCFMFITEGILLVVIWEFVNKTFDVYIAQEPLKNDVPITNDSTDPNGSLLNGLKSKKDTVRAIAFWELALITDAFPDRRKTIYSEMERKKAPTHQQVTDLCLGELKFLVDRVSVGLDPAYQPSSGSGQDQPAGPVSLVPRIAQPLKDDKPISAAPPKPNTRWEHIEATTASIAKSHSAPGNAQQAYSREAINRGVKKAQEGAKEAESFFTTYYNKLVSSPVGVLFQHSFQRTANIVVLGAPYSQLSRVCNAATALTNLAVFSLAEDSMGRFHQGIPSIVRVFTIALKKIDEYMEVAPIHSSDIETLNKPEAERKKVPEVDEARECLREGLEKILGSFNEYLGGMGLSKLEIMDAKKIVGVKKAPEMIQAAAKQ</sequence>
<organism evidence="14 15">
    <name type="scientific">Alternaria alternata</name>
    <name type="common">Alternaria rot fungus</name>
    <name type="synonym">Torula alternata</name>
    <dbReference type="NCBI Taxonomy" id="5599"/>
    <lineage>
        <taxon>Eukaryota</taxon>
        <taxon>Fungi</taxon>
        <taxon>Dikarya</taxon>
        <taxon>Ascomycota</taxon>
        <taxon>Pezizomycotina</taxon>
        <taxon>Dothideomycetes</taxon>
        <taxon>Pleosporomycetidae</taxon>
        <taxon>Pleosporales</taxon>
        <taxon>Pleosporineae</taxon>
        <taxon>Pleosporaceae</taxon>
        <taxon>Alternaria</taxon>
        <taxon>Alternaria sect. Alternaria</taxon>
        <taxon>Alternaria alternata complex</taxon>
    </lineage>
</organism>
<dbReference type="AlphaFoldDB" id="A0A177DEA0"/>
<dbReference type="GeneID" id="29121342"/>
<reference evidence="14 15" key="1">
    <citation type="submission" date="2016-05" db="EMBL/GenBank/DDBJ databases">
        <title>Comparative analysis of secretome profiles of manganese(II)-oxidizing ascomycete fungi.</title>
        <authorList>
            <consortium name="DOE Joint Genome Institute"/>
            <person name="Zeiner C.A."/>
            <person name="Purvine S.O."/>
            <person name="Zink E.M."/>
            <person name="Wu S."/>
            <person name="Pasa-Tolic L."/>
            <person name="Chaput D.L."/>
            <person name="Haridas S."/>
            <person name="Grigoriev I.V."/>
            <person name="Santelli C.M."/>
            <person name="Hansel C.M."/>
        </authorList>
    </citation>
    <scope>NUCLEOTIDE SEQUENCE [LARGE SCALE GENOMIC DNA]</scope>
    <source>
        <strain evidence="14 15">SRC1lrK2f</strain>
    </source>
</reference>
<dbReference type="KEGG" id="aalt:CC77DRAFT_967336"/>
<evidence type="ECO:0000313" key="14">
    <source>
        <dbReference type="EMBL" id="OAG18085.1"/>
    </source>
</evidence>
<dbReference type="STRING" id="5599.A0A177DEA0"/>
<keyword evidence="8 13" id="KW-1133">Transmembrane helix</keyword>
<dbReference type="PANTHER" id="PTHR13269">
    <property type="entry name" value="NUCLEOPORIN NDC1"/>
    <property type="match status" value="1"/>
</dbReference>
<dbReference type="GO" id="GO:0106166">
    <property type="term" value="F:spindle pole body-nuclear membrane anchor activity"/>
    <property type="evidence" value="ECO:0007669"/>
    <property type="project" value="TreeGrafter"/>
</dbReference>
<evidence type="ECO:0000256" key="3">
    <source>
        <dbReference type="ARBA" id="ARBA00005760"/>
    </source>
</evidence>
<evidence type="ECO:0000313" key="15">
    <source>
        <dbReference type="Proteomes" id="UP000077248"/>
    </source>
</evidence>
<evidence type="ECO:0000256" key="1">
    <source>
        <dbReference type="ARBA" id="ARBA00004232"/>
    </source>
</evidence>
<dbReference type="GO" id="GO:0070631">
    <property type="term" value="P:spindle pole body localization"/>
    <property type="evidence" value="ECO:0007669"/>
    <property type="project" value="TreeGrafter"/>
</dbReference>
<dbReference type="EMBL" id="KV441484">
    <property type="protein sequence ID" value="OAG18085.1"/>
    <property type="molecule type" value="Genomic_DNA"/>
</dbReference>
<feature type="transmembrane region" description="Helical" evidence="13">
    <location>
        <begin position="266"/>
        <end position="287"/>
    </location>
</feature>
<keyword evidence="10" id="KW-0906">Nuclear pore complex</keyword>
<protein>
    <recommendedName>
        <fullName evidence="16">Nuclear envelope protein</fullName>
    </recommendedName>
</protein>
<evidence type="ECO:0000256" key="6">
    <source>
        <dbReference type="ARBA" id="ARBA00022816"/>
    </source>
</evidence>
<evidence type="ECO:0000256" key="13">
    <source>
        <dbReference type="SAM" id="Phobius"/>
    </source>
</evidence>
<evidence type="ECO:0000256" key="11">
    <source>
        <dbReference type="ARBA" id="ARBA00023136"/>
    </source>
</evidence>
<dbReference type="VEuPathDB" id="FungiDB:CC77DRAFT_967336"/>
<keyword evidence="11 13" id="KW-0472">Membrane</keyword>
<keyword evidence="9" id="KW-0811">Translocation</keyword>
<dbReference type="RefSeq" id="XP_018383506.1">
    <property type="nucleotide sequence ID" value="XM_018535748.1"/>
</dbReference>
<keyword evidence="7" id="KW-0653">Protein transport</keyword>
<evidence type="ECO:0008006" key="16">
    <source>
        <dbReference type="Google" id="ProtNLM"/>
    </source>
</evidence>
<dbReference type="GO" id="GO:0005816">
    <property type="term" value="C:spindle pole body"/>
    <property type="evidence" value="ECO:0007669"/>
    <property type="project" value="TreeGrafter"/>
</dbReference>
<keyword evidence="4" id="KW-0813">Transport</keyword>
<keyword evidence="15" id="KW-1185">Reference proteome</keyword>
<evidence type="ECO:0000256" key="12">
    <source>
        <dbReference type="ARBA" id="ARBA00023242"/>
    </source>
</evidence>
<keyword evidence="12" id="KW-0539">Nucleus</keyword>
<keyword evidence="5 13" id="KW-0812">Transmembrane</keyword>
<comment type="subcellular location">
    <subcellularLocation>
        <location evidence="1">Nucleus membrane</location>
        <topology evidence="1">Multi-pass membrane protein</topology>
    </subcellularLocation>
    <subcellularLocation>
        <location evidence="2">Nucleus</location>
        <location evidence="2">Nuclear pore complex</location>
    </subcellularLocation>
</comment>
<evidence type="ECO:0000256" key="7">
    <source>
        <dbReference type="ARBA" id="ARBA00022927"/>
    </source>
</evidence>
<dbReference type="GO" id="GO:0051028">
    <property type="term" value="P:mRNA transport"/>
    <property type="evidence" value="ECO:0007669"/>
    <property type="project" value="UniProtKB-KW"/>
</dbReference>
<keyword evidence="6" id="KW-0509">mRNA transport</keyword>
<comment type="similarity">
    <text evidence="3">Belongs to the NDC1 family.</text>
</comment>
<dbReference type="OMA" id="WQTANLF"/>
<evidence type="ECO:0000256" key="4">
    <source>
        <dbReference type="ARBA" id="ARBA00022448"/>
    </source>
</evidence>
<accession>A0A177DEA0</accession>
<dbReference type="GO" id="GO:0006999">
    <property type="term" value="P:nuclear pore organization"/>
    <property type="evidence" value="ECO:0007669"/>
    <property type="project" value="TreeGrafter"/>
</dbReference>
<dbReference type="GO" id="GO:0031965">
    <property type="term" value="C:nuclear membrane"/>
    <property type="evidence" value="ECO:0007669"/>
    <property type="project" value="UniProtKB-SubCell"/>
</dbReference>
<feature type="transmembrane region" description="Helical" evidence="13">
    <location>
        <begin position="213"/>
        <end position="234"/>
    </location>
</feature>
<proteinExistence type="inferred from homology"/>
<feature type="transmembrane region" description="Helical" evidence="13">
    <location>
        <begin position="99"/>
        <end position="124"/>
    </location>
</feature>
<dbReference type="PANTHER" id="PTHR13269:SF6">
    <property type="entry name" value="NUCLEOPORIN NDC1"/>
    <property type="match status" value="1"/>
</dbReference>
<dbReference type="InterPro" id="IPR019049">
    <property type="entry name" value="Nucleoporin_prot_Ndc1/Nup"/>
</dbReference>
<dbReference type="Pfam" id="PF09531">
    <property type="entry name" value="Ndc1_Nup"/>
    <property type="match status" value="1"/>
</dbReference>
<dbReference type="GO" id="GO:0015031">
    <property type="term" value="P:protein transport"/>
    <property type="evidence" value="ECO:0007669"/>
    <property type="project" value="UniProtKB-KW"/>
</dbReference>
<feature type="transmembrane region" description="Helical" evidence="13">
    <location>
        <begin position="60"/>
        <end position="79"/>
    </location>
</feature>
<evidence type="ECO:0000256" key="9">
    <source>
        <dbReference type="ARBA" id="ARBA00023010"/>
    </source>
</evidence>
<dbReference type="Proteomes" id="UP000077248">
    <property type="component" value="Unassembled WGS sequence"/>
</dbReference>
<name>A0A177DEA0_ALTAL</name>
<evidence type="ECO:0000256" key="8">
    <source>
        <dbReference type="ARBA" id="ARBA00022989"/>
    </source>
</evidence>
<feature type="transmembrane region" description="Helical" evidence="13">
    <location>
        <begin position="31"/>
        <end position="54"/>
    </location>
</feature>
<dbReference type="GO" id="GO:0070762">
    <property type="term" value="C:nuclear pore transmembrane ring"/>
    <property type="evidence" value="ECO:0007669"/>
    <property type="project" value="TreeGrafter"/>
</dbReference>
<evidence type="ECO:0000256" key="5">
    <source>
        <dbReference type="ARBA" id="ARBA00022692"/>
    </source>
</evidence>
<evidence type="ECO:0000256" key="2">
    <source>
        <dbReference type="ARBA" id="ARBA00004567"/>
    </source>
</evidence>
<evidence type="ECO:0000256" key="10">
    <source>
        <dbReference type="ARBA" id="ARBA00023132"/>
    </source>
</evidence>
<gene>
    <name evidence="14" type="ORF">CC77DRAFT_967336</name>
</gene>